<organism evidence="2">
    <name type="scientific">Anguilla anguilla</name>
    <name type="common">European freshwater eel</name>
    <name type="synonym">Muraena anguilla</name>
    <dbReference type="NCBI Taxonomy" id="7936"/>
    <lineage>
        <taxon>Eukaryota</taxon>
        <taxon>Metazoa</taxon>
        <taxon>Chordata</taxon>
        <taxon>Craniata</taxon>
        <taxon>Vertebrata</taxon>
        <taxon>Euteleostomi</taxon>
        <taxon>Actinopterygii</taxon>
        <taxon>Neopterygii</taxon>
        <taxon>Teleostei</taxon>
        <taxon>Anguilliformes</taxon>
        <taxon>Anguillidae</taxon>
        <taxon>Anguilla</taxon>
    </lineage>
</organism>
<accession>A0A0E9Q3F5</accession>
<keyword evidence="1" id="KW-1133">Transmembrane helix</keyword>
<evidence type="ECO:0000313" key="2">
    <source>
        <dbReference type="EMBL" id="JAH10860.1"/>
    </source>
</evidence>
<proteinExistence type="predicted"/>
<protein>
    <submittedName>
        <fullName evidence="2">Uncharacterized protein</fullName>
    </submittedName>
</protein>
<reference evidence="2" key="1">
    <citation type="submission" date="2014-11" db="EMBL/GenBank/DDBJ databases">
        <authorList>
            <person name="Amaro Gonzalez C."/>
        </authorList>
    </citation>
    <scope>NUCLEOTIDE SEQUENCE</scope>
</reference>
<sequence>MPHRAGRDFQTIFCINPIFIGYRAIVFYRLAWI</sequence>
<dbReference type="AlphaFoldDB" id="A0A0E9Q3F5"/>
<evidence type="ECO:0000256" key="1">
    <source>
        <dbReference type="SAM" id="Phobius"/>
    </source>
</evidence>
<name>A0A0E9Q3F5_ANGAN</name>
<keyword evidence="1" id="KW-0812">Transmembrane</keyword>
<feature type="transmembrane region" description="Helical" evidence="1">
    <location>
        <begin position="12"/>
        <end position="31"/>
    </location>
</feature>
<keyword evidence="1" id="KW-0472">Membrane</keyword>
<dbReference type="EMBL" id="GBXM01097717">
    <property type="protein sequence ID" value="JAH10860.1"/>
    <property type="molecule type" value="Transcribed_RNA"/>
</dbReference>
<reference evidence="2" key="2">
    <citation type="journal article" date="2015" name="Fish Shellfish Immunol.">
        <title>Early steps in the European eel (Anguilla anguilla)-Vibrio vulnificus interaction in the gills: Role of the RtxA13 toxin.</title>
        <authorList>
            <person name="Callol A."/>
            <person name="Pajuelo D."/>
            <person name="Ebbesson L."/>
            <person name="Teles M."/>
            <person name="MacKenzie S."/>
            <person name="Amaro C."/>
        </authorList>
    </citation>
    <scope>NUCLEOTIDE SEQUENCE</scope>
</reference>